<dbReference type="InterPro" id="IPR023586">
    <property type="entry name" value="Ile-tRNA-ligase_type2"/>
</dbReference>
<dbReference type="PANTHER" id="PTHR42780">
    <property type="entry name" value="SOLEUCYL-TRNA SYNTHETASE"/>
    <property type="match status" value="1"/>
</dbReference>
<keyword evidence="9 15" id="KW-0862">Zinc</keyword>
<feature type="domain" description="Methionyl/Valyl/Leucyl/Isoleucyl-tRNA synthetase anticodon-binding" evidence="18">
    <location>
        <begin position="712"/>
        <end position="850"/>
    </location>
</feature>
<accession>A0A154MND8</accession>
<comment type="cofactor">
    <cofactor evidence="1 15">
        <name>Zn(2+)</name>
        <dbReference type="ChEBI" id="CHEBI:29105"/>
    </cofactor>
</comment>
<feature type="short sequence motif" description="'HIGH' region" evidence="15">
    <location>
        <begin position="60"/>
        <end position="70"/>
    </location>
</feature>
<dbReference type="CDD" id="cd00818">
    <property type="entry name" value="IleRS_core"/>
    <property type="match status" value="1"/>
</dbReference>
<dbReference type="HAMAP" id="MF_02003">
    <property type="entry name" value="Ile_tRNA_synth_type2"/>
    <property type="match status" value="1"/>
</dbReference>
<dbReference type="GO" id="GO:0004822">
    <property type="term" value="F:isoleucine-tRNA ligase activity"/>
    <property type="evidence" value="ECO:0007669"/>
    <property type="project" value="UniProtKB-UniRule"/>
</dbReference>
<dbReference type="GO" id="GO:0000049">
    <property type="term" value="F:tRNA binding"/>
    <property type="evidence" value="ECO:0007669"/>
    <property type="project" value="InterPro"/>
</dbReference>
<dbReference type="PANTHER" id="PTHR42780:SF1">
    <property type="entry name" value="ISOLEUCINE--TRNA LIGASE, CYTOPLASMIC"/>
    <property type="match status" value="1"/>
</dbReference>
<dbReference type="InterPro" id="IPR009008">
    <property type="entry name" value="Val/Leu/Ile-tRNA-synth_edit"/>
</dbReference>
<dbReference type="OrthoDB" id="9810365at2"/>
<evidence type="ECO:0000313" key="21">
    <source>
        <dbReference type="Proteomes" id="UP000076321"/>
    </source>
</evidence>
<evidence type="ECO:0000256" key="9">
    <source>
        <dbReference type="ARBA" id="ARBA00022833"/>
    </source>
</evidence>
<comment type="domain">
    <text evidence="15">IleRS has two distinct active sites: one for aminoacylation and one for editing. The misactivated valine is translocated from the active site to the editing site, which sterically excludes the correctly activated isoleucine. The single editing site contains two valyl binding pockets, one specific for each substrate (Val-AMP or Val-tRNA(Ile)).</text>
</comment>
<feature type="domain" description="Aminoacyl-tRNA synthetase class Ia" evidence="17">
    <location>
        <begin position="26"/>
        <end position="661"/>
    </location>
</feature>
<organism evidence="19 21">
    <name type="scientific">Amycolatopsis regifaucium</name>
    <dbReference type="NCBI Taxonomy" id="546365"/>
    <lineage>
        <taxon>Bacteria</taxon>
        <taxon>Bacillati</taxon>
        <taxon>Actinomycetota</taxon>
        <taxon>Actinomycetes</taxon>
        <taxon>Pseudonocardiales</taxon>
        <taxon>Pseudonocardiaceae</taxon>
        <taxon>Amycolatopsis</taxon>
    </lineage>
</organism>
<comment type="similarity">
    <text evidence="3 15">Belongs to the class-I aminoacyl-tRNA synthetase family. IleS type 2 subfamily.</text>
</comment>
<feature type="short sequence motif" description="'KMSKS' region" evidence="15">
    <location>
        <begin position="627"/>
        <end position="631"/>
    </location>
</feature>
<comment type="subcellular location">
    <subcellularLocation>
        <location evidence="2 15">Cytoplasm</location>
    </subcellularLocation>
</comment>
<dbReference type="Proteomes" id="UP000076321">
    <property type="component" value="Unassembled WGS sequence"/>
</dbReference>
<evidence type="ECO:0000313" key="19">
    <source>
        <dbReference type="EMBL" id="KZB85736.1"/>
    </source>
</evidence>
<evidence type="ECO:0000256" key="16">
    <source>
        <dbReference type="SAM" id="MobiDB-lite"/>
    </source>
</evidence>
<dbReference type="InterPro" id="IPR014729">
    <property type="entry name" value="Rossmann-like_a/b/a_fold"/>
</dbReference>
<dbReference type="InterPro" id="IPR013155">
    <property type="entry name" value="M/V/L/I-tRNA-synth_anticd-bd"/>
</dbReference>
<evidence type="ECO:0000256" key="12">
    <source>
        <dbReference type="ARBA" id="ARBA00023146"/>
    </source>
</evidence>
<evidence type="ECO:0000256" key="1">
    <source>
        <dbReference type="ARBA" id="ARBA00001947"/>
    </source>
</evidence>
<protein>
    <recommendedName>
        <fullName evidence="15">Isoleucine--tRNA ligase</fullName>
        <ecNumber evidence="15">6.1.1.5</ecNumber>
    </recommendedName>
    <alternativeName>
        <fullName evidence="15">Isoleucyl-tRNA synthetase</fullName>
        <shortName evidence="15">IleRS</shortName>
    </alternativeName>
</protein>
<dbReference type="SUPFAM" id="SSF52374">
    <property type="entry name" value="Nucleotidylyl transferase"/>
    <property type="match status" value="1"/>
</dbReference>
<evidence type="ECO:0000256" key="13">
    <source>
        <dbReference type="ARBA" id="ARBA00025217"/>
    </source>
</evidence>
<reference evidence="20 22" key="2">
    <citation type="submission" date="2016-11" db="EMBL/GenBank/DDBJ databases">
        <title>Genome sequencing of Amycolatopsis regifaucium.</title>
        <authorList>
            <person name="Mayilraj S."/>
            <person name="Kaur N."/>
        </authorList>
    </citation>
    <scope>NUCLEOTIDE SEQUENCE [LARGE SCALE GENOMIC DNA]</scope>
    <source>
        <strain evidence="20 22">GY080</strain>
    </source>
</reference>
<reference evidence="19 21" key="1">
    <citation type="submission" date="2015-12" db="EMBL/GenBank/DDBJ databases">
        <title>Amycolatopsis regifaucium genome sequencing and assembly.</title>
        <authorList>
            <person name="Mayilraj S."/>
        </authorList>
    </citation>
    <scope>NUCLEOTIDE SEQUENCE [LARGE SCALE GENOMIC DNA]</scope>
    <source>
        <strain evidence="19 21">GY080</strain>
    </source>
</reference>
<dbReference type="InterPro" id="IPR009080">
    <property type="entry name" value="tRNAsynth_Ia_anticodon-bd"/>
</dbReference>
<dbReference type="Pfam" id="PF08264">
    <property type="entry name" value="Anticodon_1"/>
    <property type="match status" value="1"/>
</dbReference>
<dbReference type="GO" id="GO:0006428">
    <property type="term" value="P:isoleucyl-tRNA aminoacylation"/>
    <property type="evidence" value="ECO:0007669"/>
    <property type="project" value="UniProtKB-UniRule"/>
</dbReference>
<dbReference type="Gene3D" id="3.90.740.10">
    <property type="entry name" value="Valyl/Leucyl/Isoleucyl-tRNA synthetase, editing domain"/>
    <property type="match status" value="1"/>
</dbReference>
<dbReference type="GO" id="GO:0005737">
    <property type="term" value="C:cytoplasm"/>
    <property type="evidence" value="ECO:0007669"/>
    <property type="project" value="UniProtKB-SubCell"/>
</dbReference>
<dbReference type="EMBL" id="LOBU02000004">
    <property type="protein sequence ID" value="OKA10510.1"/>
    <property type="molecule type" value="Genomic_DNA"/>
</dbReference>
<dbReference type="Proteomes" id="UP000186883">
    <property type="component" value="Unassembled WGS sequence"/>
</dbReference>
<gene>
    <name evidence="15 19" type="primary">ileS</name>
    <name evidence="20" type="ORF">ATP06_0203650</name>
    <name evidence="19" type="ORF">AVL48_30255</name>
</gene>
<keyword evidence="22" id="KW-1185">Reference proteome</keyword>
<keyword evidence="8 15" id="KW-0547">Nucleotide-binding</keyword>
<keyword evidence="5 15" id="KW-0963">Cytoplasm</keyword>
<comment type="function">
    <text evidence="13 15">Catalyzes the attachment of isoleucine to tRNA(Ile). As IleRS can inadvertently accommodate and process structurally similar amino acids such as valine, to avoid such errors it has two additional distinct tRNA(Ile)-dependent editing activities. One activity is designated as 'pretransfer' editing and involves the hydrolysis of activated Val-AMP. The other activity is designated 'posttransfer' editing and involves deacylation of mischarged Val-tRNA(Ile).</text>
</comment>
<evidence type="ECO:0000256" key="10">
    <source>
        <dbReference type="ARBA" id="ARBA00022840"/>
    </source>
</evidence>
<dbReference type="SUPFAM" id="SSF47323">
    <property type="entry name" value="Anticodon-binding domain of a subclass of class I aminoacyl-tRNA synthetases"/>
    <property type="match status" value="1"/>
</dbReference>
<dbReference type="CDD" id="cd07961">
    <property type="entry name" value="Anticodon_Ia_Ile_ABEc"/>
    <property type="match status" value="1"/>
</dbReference>
<dbReference type="InterPro" id="IPR001412">
    <property type="entry name" value="aa-tRNA-synth_I_CS"/>
</dbReference>
<keyword evidence="6 15" id="KW-0436">Ligase</keyword>
<sequence>MYPKAQMDGEAGVPSQPSFPESEKRVLAYWESDRTFQASIEAREAGHNGSNEYVFYDGPPFANGLPHYGHLLTGYVKDLVPRYQTMKGKRVDRRFGWDTHGLPAELEAMRQLGITEKSEIDAMGIDVFNDACRESVLRYTGEWQDYVTRQARWVDFDNDYKTLDITYMESVLWAFKQLWDKGLVYEGYRVLPYCWRDETPLSNHELRMDDDVYASRQDPAVTVGFRLEGNDNELDGTYLLIWTTTPWTLPSNLATAVHPDVRYVVVESEAQEGKRFLLAEARVAAYARELGEEPTVVGHYTGTELLGTRYAPPFPYFAGHEHAHRVLSADYVTTEDGTGVVHIAPAYGEEDKAVTDAVGIVPVTPVDAQGKFDATVPDYAGQQVFDANPNIIKDLKNGTGSAGRQGAVLLRHETYEHPYPHCWRCRNPLIYRAVSSWFVAVTEFKDRMIELNQQITWYPENVKDGQFGKWLENARDWSISRNRYWGTPIPVWQSDDPAYPRTDVYGSLDELERDFGVRLENLHRPFVDELTRPNPDDPTGKSTMRRIEDVFDVWFDSGSMPYAQVHYPFENTDWFEHHYPGDFIVEYIGQTRGWFYLLHVLATALFDRPAFRTCISHGIVLGSDGQKMSKSLRNYPDVNEVFDRDGSDAMRWYLMASPILRGGNLIVTDKGIRDAVRQAVLPLWNSYYFLALYANAEGVEGKWRTDSKHVLDRYVLAKTHELVTDVEHALDTYDVAGACSTVRDFLEVLTNWYVRRSRDRFWAGEQDAIDTLHTVLEVTSRVVAPLLPLTTEVVWRGLTGGRSVHLTDWPNSLDLPADAALVTAMDRVRQVASSALSLRKSNKLRVRLPLAKLVVAAEEADSLREFTDILRDEVNVKSVDLTTDVAAHGGFEVAVNARAAGPRLGKDVQTVIKAVKAGEWTTSESGAVVAAGIELVEGEYERRLVAKGGGAAAELPGGAGLVLIDTEVTDELAAEGLARDLVRVVQQARRDAGLDVADRISLTVDAPDDVVTAAKTHEEFISSETLATSVAYDAVADGSAGTVGEGTKVTVAVAKA</sequence>
<evidence type="ECO:0000256" key="3">
    <source>
        <dbReference type="ARBA" id="ARBA00007078"/>
    </source>
</evidence>
<evidence type="ECO:0000313" key="20">
    <source>
        <dbReference type="EMBL" id="OKA10510.1"/>
    </source>
</evidence>
<dbReference type="FunFam" id="3.40.50.620:FF:000063">
    <property type="entry name" value="Isoleucine--tRNA ligase"/>
    <property type="match status" value="1"/>
</dbReference>
<keyword evidence="10 15" id="KW-0067">ATP-binding</keyword>
<dbReference type="EC" id="6.1.1.5" evidence="15"/>
<feature type="binding site" evidence="15">
    <location>
        <position position="630"/>
    </location>
    <ligand>
        <name>ATP</name>
        <dbReference type="ChEBI" id="CHEBI:30616"/>
    </ligand>
</feature>
<evidence type="ECO:0000313" key="22">
    <source>
        <dbReference type="Proteomes" id="UP000186883"/>
    </source>
</evidence>
<proteinExistence type="inferred from homology"/>
<dbReference type="Gene3D" id="3.40.50.620">
    <property type="entry name" value="HUPs"/>
    <property type="match status" value="2"/>
</dbReference>
<evidence type="ECO:0000259" key="18">
    <source>
        <dbReference type="Pfam" id="PF08264"/>
    </source>
</evidence>
<comment type="subunit">
    <text evidence="4 15">Monomer.</text>
</comment>
<dbReference type="RefSeq" id="WP_061983250.1">
    <property type="nucleotide sequence ID" value="NZ_FOPQ01000013.1"/>
</dbReference>
<dbReference type="GO" id="GO:0008270">
    <property type="term" value="F:zinc ion binding"/>
    <property type="evidence" value="ECO:0007669"/>
    <property type="project" value="UniProtKB-UniRule"/>
</dbReference>
<dbReference type="AlphaFoldDB" id="A0A154MND8"/>
<dbReference type="SUPFAM" id="SSF50677">
    <property type="entry name" value="ValRS/IleRS/LeuRS editing domain"/>
    <property type="match status" value="1"/>
</dbReference>
<comment type="caution">
    <text evidence="19">The sequence shown here is derived from an EMBL/GenBank/DDBJ whole genome shotgun (WGS) entry which is preliminary data.</text>
</comment>
<dbReference type="NCBIfam" id="TIGR00392">
    <property type="entry name" value="ileS"/>
    <property type="match status" value="1"/>
</dbReference>
<keyword evidence="7 15" id="KW-0479">Metal-binding</keyword>
<evidence type="ECO:0000256" key="15">
    <source>
        <dbReference type="HAMAP-Rule" id="MF_02003"/>
    </source>
</evidence>
<evidence type="ECO:0000256" key="7">
    <source>
        <dbReference type="ARBA" id="ARBA00022723"/>
    </source>
</evidence>
<dbReference type="EMBL" id="LQCI01000010">
    <property type="protein sequence ID" value="KZB85736.1"/>
    <property type="molecule type" value="Genomic_DNA"/>
</dbReference>
<dbReference type="Gene3D" id="1.10.730.10">
    <property type="entry name" value="Isoleucyl-tRNA Synthetase, Domain 1"/>
    <property type="match status" value="1"/>
</dbReference>
<dbReference type="Pfam" id="PF00133">
    <property type="entry name" value="tRNA-synt_1"/>
    <property type="match status" value="1"/>
</dbReference>
<evidence type="ECO:0000256" key="8">
    <source>
        <dbReference type="ARBA" id="ARBA00022741"/>
    </source>
</evidence>
<feature type="region of interest" description="Disordered" evidence="16">
    <location>
        <begin position="1"/>
        <end position="20"/>
    </location>
</feature>
<evidence type="ECO:0000256" key="2">
    <source>
        <dbReference type="ARBA" id="ARBA00004496"/>
    </source>
</evidence>
<dbReference type="InterPro" id="IPR002300">
    <property type="entry name" value="aa-tRNA-synth_Ia"/>
</dbReference>
<evidence type="ECO:0000256" key="14">
    <source>
        <dbReference type="ARBA" id="ARBA00048359"/>
    </source>
</evidence>
<keyword evidence="12 15" id="KW-0030">Aminoacyl-tRNA synthetase</keyword>
<dbReference type="Pfam" id="PF19302">
    <property type="entry name" value="DUF5915"/>
    <property type="match status" value="1"/>
</dbReference>
<evidence type="ECO:0000259" key="17">
    <source>
        <dbReference type="Pfam" id="PF00133"/>
    </source>
</evidence>
<evidence type="ECO:0000256" key="11">
    <source>
        <dbReference type="ARBA" id="ARBA00022917"/>
    </source>
</evidence>
<evidence type="ECO:0000256" key="5">
    <source>
        <dbReference type="ARBA" id="ARBA00022490"/>
    </source>
</evidence>
<dbReference type="InterPro" id="IPR033709">
    <property type="entry name" value="Anticodon_Ile_ABEc"/>
</dbReference>
<dbReference type="PROSITE" id="PS00178">
    <property type="entry name" value="AA_TRNA_LIGASE_I"/>
    <property type="match status" value="1"/>
</dbReference>
<dbReference type="GO" id="GO:0005524">
    <property type="term" value="F:ATP binding"/>
    <property type="evidence" value="ECO:0007669"/>
    <property type="project" value="UniProtKB-UniRule"/>
</dbReference>
<keyword evidence="11 15" id="KW-0648">Protein biosynthesis</keyword>
<evidence type="ECO:0000256" key="4">
    <source>
        <dbReference type="ARBA" id="ARBA00011245"/>
    </source>
</evidence>
<dbReference type="InterPro" id="IPR002301">
    <property type="entry name" value="Ile-tRNA-ligase"/>
</dbReference>
<dbReference type="FunFam" id="3.40.50.620:FF:000075">
    <property type="entry name" value="Isoleucine--tRNA ligase"/>
    <property type="match status" value="1"/>
</dbReference>
<name>A0A154MND8_9PSEU</name>
<dbReference type="PRINTS" id="PR00984">
    <property type="entry name" value="TRNASYNTHILE"/>
</dbReference>
<dbReference type="GO" id="GO:0002161">
    <property type="term" value="F:aminoacyl-tRNA deacylase activity"/>
    <property type="evidence" value="ECO:0007669"/>
    <property type="project" value="InterPro"/>
</dbReference>
<evidence type="ECO:0000256" key="6">
    <source>
        <dbReference type="ARBA" id="ARBA00022598"/>
    </source>
</evidence>
<comment type="catalytic activity">
    <reaction evidence="14 15">
        <text>tRNA(Ile) + L-isoleucine + ATP = L-isoleucyl-tRNA(Ile) + AMP + diphosphate</text>
        <dbReference type="Rhea" id="RHEA:11060"/>
        <dbReference type="Rhea" id="RHEA-COMP:9666"/>
        <dbReference type="Rhea" id="RHEA-COMP:9695"/>
        <dbReference type="ChEBI" id="CHEBI:30616"/>
        <dbReference type="ChEBI" id="CHEBI:33019"/>
        <dbReference type="ChEBI" id="CHEBI:58045"/>
        <dbReference type="ChEBI" id="CHEBI:78442"/>
        <dbReference type="ChEBI" id="CHEBI:78528"/>
        <dbReference type="ChEBI" id="CHEBI:456215"/>
        <dbReference type="EC" id="6.1.1.5"/>
    </reaction>
</comment>